<dbReference type="PROSITE" id="PS50060">
    <property type="entry name" value="MAM_2"/>
    <property type="match status" value="1"/>
</dbReference>
<protein>
    <recommendedName>
        <fullName evidence="21">Deleted in malignant brain tumors 1 protein</fullName>
    </recommendedName>
</protein>
<feature type="domain" description="CUB" evidence="15">
    <location>
        <begin position="2012"/>
        <end position="2126"/>
    </location>
</feature>
<dbReference type="SUPFAM" id="SSF56487">
    <property type="entry name" value="SRCR-like"/>
    <property type="match status" value="7"/>
</dbReference>
<feature type="disulfide bond" evidence="11">
    <location>
        <begin position="554"/>
        <end position="564"/>
    </location>
</feature>
<dbReference type="PRINTS" id="PR00011">
    <property type="entry name" value="EGFLAMININ"/>
</dbReference>
<feature type="transmembrane region" description="Helical" evidence="13">
    <location>
        <begin position="2230"/>
        <end position="2254"/>
    </location>
</feature>
<dbReference type="PROSITE" id="PS50287">
    <property type="entry name" value="SRCR_2"/>
    <property type="match status" value="7"/>
</dbReference>
<accession>A0A8W8NSU4</accession>
<dbReference type="SMART" id="SM00137">
    <property type="entry name" value="MAM"/>
    <property type="match status" value="1"/>
</dbReference>
<feature type="region of interest" description="Disordered" evidence="12">
    <location>
        <begin position="2296"/>
        <end position="2317"/>
    </location>
</feature>
<dbReference type="SUPFAM" id="SSF49854">
    <property type="entry name" value="Spermadhesin, CUB domain"/>
    <property type="match status" value="1"/>
</dbReference>
<evidence type="ECO:0000259" key="17">
    <source>
        <dbReference type="PROSITE" id="PS50060"/>
    </source>
</evidence>
<dbReference type="SMART" id="SM00179">
    <property type="entry name" value="EGF_CA"/>
    <property type="match status" value="1"/>
</dbReference>
<dbReference type="InterPro" id="IPR001881">
    <property type="entry name" value="EGF-like_Ca-bd_dom"/>
</dbReference>
<evidence type="ECO:0000256" key="10">
    <source>
        <dbReference type="PROSITE-ProRule" id="PRU00076"/>
    </source>
</evidence>
<evidence type="ECO:0000256" key="12">
    <source>
        <dbReference type="SAM" id="MobiDB-lite"/>
    </source>
</evidence>
<dbReference type="Proteomes" id="UP000005408">
    <property type="component" value="Unassembled WGS sequence"/>
</dbReference>
<keyword evidence="3 13" id="KW-0812">Transmembrane</keyword>
<feature type="disulfide bond" evidence="11">
    <location>
        <begin position="1218"/>
        <end position="1228"/>
    </location>
</feature>
<dbReference type="InterPro" id="IPR036772">
    <property type="entry name" value="SRCR-like_dom_sf"/>
</dbReference>
<dbReference type="InterPro" id="IPR000152">
    <property type="entry name" value="EGF-type_Asp/Asn_hydroxyl_site"/>
</dbReference>
<dbReference type="InterPro" id="IPR002049">
    <property type="entry name" value="LE_dom"/>
</dbReference>
<dbReference type="SMART" id="SM00202">
    <property type="entry name" value="SR"/>
    <property type="match status" value="7"/>
</dbReference>
<dbReference type="GO" id="GO:0004720">
    <property type="term" value="F:protein-lysine 6-oxidase activity"/>
    <property type="evidence" value="ECO:0007669"/>
    <property type="project" value="TreeGrafter"/>
</dbReference>
<feature type="disulfide bond" evidence="11">
    <location>
        <begin position="1320"/>
        <end position="1330"/>
    </location>
</feature>
<comment type="subcellular location">
    <subcellularLocation>
        <location evidence="1">Membrane</location>
        <topology evidence="1">Single-pass membrane protein</topology>
    </subcellularLocation>
</comment>
<feature type="domain" description="SRCR" evidence="18">
    <location>
        <begin position="1149"/>
        <end position="1246"/>
    </location>
</feature>
<keyword evidence="8 11" id="KW-1015">Disulfide bond</keyword>
<evidence type="ECO:0000256" key="7">
    <source>
        <dbReference type="ARBA" id="ARBA00023136"/>
    </source>
</evidence>
<dbReference type="PANTHER" id="PTHR45817:SF8">
    <property type="entry name" value="LYSYL OXIDASE HOMOLOG 1"/>
    <property type="match status" value="1"/>
</dbReference>
<dbReference type="FunFam" id="3.10.250.10:FF:000016">
    <property type="entry name" value="Scavenger receptor cysteine-rich protein type 12"/>
    <property type="match status" value="2"/>
</dbReference>
<feature type="domain" description="SRCR" evidence="18">
    <location>
        <begin position="588"/>
        <end position="688"/>
    </location>
</feature>
<feature type="disulfide bond" evidence="11">
    <location>
        <begin position="657"/>
        <end position="667"/>
    </location>
</feature>
<feature type="domain" description="EGF-like" evidence="16">
    <location>
        <begin position="1871"/>
        <end position="1908"/>
    </location>
</feature>
<feature type="domain" description="SRCR" evidence="18">
    <location>
        <begin position="487"/>
        <end position="583"/>
    </location>
</feature>
<keyword evidence="9" id="KW-0325">Glycoprotein</keyword>
<keyword evidence="4 14" id="KW-0732">Signal</keyword>
<name>A0A8W8NSU4_MAGGI</name>
<dbReference type="SMART" id="SM00181">
    <property type="entry name" value="EGF"/>
    <property type="match status" value="12"/>
</dbReference>
<evidence type="ECO:0000256" key="13">
    <source>
        <dbReference type="SAM" id="Phobius"/>
    </source>
</evidence>
<proteinExistence type="inferred from homology"/>
<dbReference type="PANTHER" id="PTHR45817">
    <property type="entry name" value="LYSYL OXIDASE-LIKE-RELATED"/>
    <property type="match status" value="1"/>
</dbReference>
<dbReference type="PROSITE" id="PS01187">
    <property type="entry name" value="EGF_CA"/>
    <property type="match status" value="1"/>
</dbReference>
<dbReference type="InterPro" id="IPR000859">
    <property type="entry name" value="CUB_dom"/>
</dbReference>
<feature type="domain" description="SRCR" evidence="18">
    <location>
        <begin position="1252"/>
        <end position="1351"/>
    </location>
</feature>
<dbReference type="InterPro" id="IPR018097">
    <property type="entry name" value="EGF_Ca-bd_CS"/>
</dbReference>
<dbReference type="PRINTS" id="PR00258">
    <property type="entry name" value="SPERACTRCPTR"/>
</dbReference>
<evidence type="ECO:0000256" key="11">
    <source>
        <dbReference type="PROSITE-ProRule" id="PRU00196"/>
    </source>
</evidence>
<dbReference type="InterPro" id="IPR000742">
    <property type="entry name" value="EGF"/>
</dbReference>
<dbReference type="Pfam" id="PF00629">
    <property type="entry name" value="MAM"/>
    <property type="match status" value="2"/>
</dbReference>
<evidence type="ECO:0000259" key="15">
    <source>
        <dbReference type="PROSITE" id="PS01180"/>
    </source>
</evidence>
<evidence type="ECO:0000313" key="19">
    <source>
        <dbReference type="EnsemblMetazoa" id="G6582.1:cds"/>
    </source>
</evidence>
<keyword evidence="10" id="KW-0245">EGF-like domain</keyword>
<feature type="domain" description="SRCR" evidence="18">
    <location>
        <begin position="115"/>
        <end position="224"/>
    </location>
</feature>
<dbReference type="Pfam" id="PF00530">
    <property type="entry name" value="SRCR"/>
    <property type="match status" value="7"/>
</dbReference>
<feature type="domain" description="MAM" evidence="17">
    <location>
        <begin position="1470"/>
        <end position="1562"/>
    </location>
</feature>
<evidence type="ECO:0000256" key="14">
    <source>
        <dbReference type="SAM" id="SignalP"/>
    </source>
</evidence>
<dbReference type="SMART" id="SM00180">
    <property type="entry name" value="EGF_Lam"/>
    <property type="match status" value="7"/>
</dbReference>
<dbReference type="GO" id="GO:0016020">
    <property type="term" value="C:membrane"/>
    <property type="evidence" value="ECO:0007669"/>
    <property type="project" value="UniProtKB-SubCell"/>
</dbReference>
<dbReference type="PROSITE" id="PS01180">
    <property type="entry name" value="CUB"/>
    <property type="match status" value="1"/>
</dbReference>
<comment type="similarity">
    <text evidence="2">Belongs to the nephronectin family.</text>
</comment>
<feature type="disulfide bond" evidence="11">
    <location>
        <begin position="181"/>
        <end position="191"/>
    </location>
</feature>
<keyword evidence="20" id="KW-1185">Reference proteome</keyword>
<evidence type="ECO:0000259" key="16">
    <source>
        <dbReference type="PROSITE" id="PS50026"/>
    </source>
</evidence>
<dbReference type="InterPro" id="IPR050912">
    <property type="entry name" value="LOX-like_protein"/>
</dbReference>
<sequence length="2317" mass="259654">MLNWKWLCFVLANLGLVNGFNCSDMMVYNKNISSCMPCRCNPNNTLSCNQTTGACICKAGFDGPSCDCVTTQHSCNHTVSDCSFHEATPVCVCRPGFYGKQLGCFENLRFIKDTGVLEMYYNNKWMFVSYGYKWVERNSKVICRQLGLPTFYVTYKGRTPSFFGLHYSVYYSKSRITEVVCSGDETELSKCRFSIISHTSVYTSFPIIDCRSDCPKVRFGPTCEQCDCNQQTSSDCNKTTGQCYCLHGYSGETCECEDGVHSCNSTYAFCGKPTPTCYCRAQYNRLGLACEDSIRLYGNKTDNEGILQLYINRTWTTFCDNNFKYKESLVACRQLHLPTRYVTFRTVLDFQNPDTSMAIIYNTYCNGTETSLSECRLSSYGRSCTHSEDIYIQCFPNCPNFTFGPNCENPCMCNKNTSMACDEDTGQCFCKAGFFGELCSCKNGVHTCNETISFCDTSYNGTAICLYKPGYSESEYQKEGCLKEHFLRVKTHDPEDVNVVLYQTGVWMRICNYGLSAETPRVVCRHFGLPEEYAQLSKNPKRDIRNTKSIGIFCNGTEKNLYDCQHRGKYAYCYHGSAVFTCPKERLIRLVSIQKTASETTGLLQIYYGRRWVHLCSPLNTKEAKVACRELGLPTKLVKSQWTNTQSKDLFPFYPMCNGEERFLVECNYQEKYGTCSAVQLSCNAVCPPYRFGENCNRYCPCDTESTASCDMNTGECVCKPGFSGHTCNCAVGSHSCNTTVSDCYYESNQILCICKAGFTSLEHGCVDNVRISTTHTVEIFEQEWKTICGFTNWNVNNSLVVCRQLNLSTAVIYTGSESSRWSDYYDKSIFCNGTERSWSECETTQLTSYCSDARKLMCGKCPAWKYSIDCSKYCQCDKKTSVGCDPITGACLCHDKYGGTDCSCHTSMISTCKSPYYICEYDRCKCKQGSFNVSTSCSDWNDVVYFCSFNGDNWRSLCDMETNNSRLQHTQGSKYPLWKPEYGSDGAEYVFLGDPPRYLSPISYFAALNFSLEIKRSHLCVIFDYIISRRGSIVVSMKDTSMKESIIVSLKGKKTSWTNKRININSSLPVCQIMFVLEVKAALDHIIITESKCDCANWTFGSNCDDCACVRVHTDFCDKNNGTCHCKQGYTGEACQCEDNGQPCPHYIRLVNGNTTSMGRIEVVTNGVWSTICDSDWDHDDATVVCKQLGLGKYGIAVSNAEFGIGNGPNNIGKIDCRGNETDIMTCSFKKMTCSHHNDAGVICTNLSDSIRLVNGSDKTNGRLEVRIDGRGAWGTVCGLGFFQNEAKVACKELGLPTRHVEVIEYWEGTGPIFYVFGCTGNENSIQLCPSTMRSPTFCTHMHDVGVSCSNDCPPFTFGAQCENRCICHKSRSLSCDKDTGDCVCKTGWMGAKCTCEGETRCAENSYCYDDDCLCIDGFLTKPSNCSDEVLVLYSCSFETDFESCSIEKRGSMKWRIDSRGTPSNETGPHSAVEETDACFQFYYHMNGRDIGNLDVIIEDKGGKVIARWSKSGHISSSWNQGQVLLPVDTQKIKVIGQRGDGDKSDLALDAFKILQGHCNCEPWKYGLECDKSCDCRRLSSKGCNSKSGKCECQPGWSGKTCNCWMLHDNCHSAYSYCHGDRCLCKDGIYNNGVPCSGLNDVTYFCGFDIGDSLEQCNIELRPMQWEIIEDFEQSLDDGYHPENNRYLKTRVSAYTHESFFSFSVNNVSVKRESCLHLKYFTEYEEEQMLRILVVKDNNLLNSRLFHGKGWSTARVPLYASSNIKIYFIVYSFRNSSVMIDDIIITAKTCVGCSPWFYGVNCEKLAKCNRSNTFSIDDKGECHCRANWFGDRCDCSKKDNEACFRDGEICRNGQCTCKDGYTRAETGCRDIDECKFLCDSQTQECTNSIGSYTCMCKNGTGDGIICSESSLAVINGASPQEGTLVMWRQGAWGAFCMDFNLFTAITACNTMFKDIYGVSITKKGSYRSTNGVAYTSPKCNRRGTFGFENCDVSLKPCDTEKDALYLKCGACGGKYTSEFGVVEPPPQLPGNTLCSFLLSPTNAKTINATFITFSIGSKDEIRSNRCDDTNVEIFDGSNKDAPFLGRFCHNKGNFTINSSGSSLYFVYQTSRDSTKQDFQLIFETKEAERDLSALGKQCADDIQCKANNVTCVDNVCKCEIDFYQWDESSCAKKKAWNSTCNESNECRTEFCNDLDKLCLCPPNTIIDGDNNSCLNVTKITGISTSSPKYWMIPILLFVFLIIVLVIAATIVFTRRKGYCLKRRNQKTAYTYSELMSASSSLYGMSTEDRSLQRSSGITINESAQDDDTGLIEMSQS</sequence>
<evidence type="ECO:0000259" key="18">
    <source>
        <dbReference type="PROSITE" id="PS50287"/>
    </source>
</evidence>
<reference evidence="19" key="1">
    <citation type="submission" date="2022-08" db="UniProtKB">
        <authorList>
            <consortium name="EnsemblMetazoa"/>
        </authorList>
    </citation>
    <scope>IDENTIFICATION</scope>
    <source>
        <strain evidence="19">05x7-T-G4-1.051#20</strain>
    </source>
</reference>
<dbReference type="FunFam" id="3.10.250.10:FF:000009">
    <property type="entry name" value="WC1"/>
    <property type="match status" value="1"/>
</dbReference>
<evidence type="ECO:0000256" key="4">
    <source>
        <dbReference type="ARBA" id="ARBA00022729"/>
    </source>
</evidence>
<dbReference type="CDD" id="cd00041">
    <property type="entry name" value="CUB"/>
    <property type="match status" value="1"/>
</dbReference>
<feature type="disulfide bond" evidence="11">
    <location>
        <begin position="832"/>
        <end position="842"/>
    </location>
</feature>
<evidence type="ECO:0008006" key="21">
    <source>
        <dbReference type="Google" id="ProtNLM"/>
    </source>
</evidence>
<dbReference type="GO" id="GO:0005509">
    <property type="term" value="F:calcium ion binding"/>
    <property type="evidence" value="ECO:0007669"/>
    <property type="project" value="InterPro"/>
</dbReference>
<evidence type="ECO:0000256" key="1">
    <source>
        <dbReference type="ARBA" id="ARBA00004167"/>
    </source>
</evidence>
<dbReference type="SUPFAM" id="SSF49899">
    <property type="entry name" value="Concanavalin A-like lectins/glucanases"/>
    <property type="match status" value="2"/>
</dbReference>
<comment type="caution">
    <text evidence="11">Lacks conserved residue(s) required for the propagation of feature annotation.</text>
</comment>
<keyword evidence="5" id="KW-0677">Repeat</keyword>
<evidence type="ECO:0000256" key="3">
    <source>
        <dbReference type="ARBA" id="ARBA00022692"/>
    </source>
</evidence>
<dbReference type="InterPro" id="IPR000998">
    <property type="entry name" value="MAM_dom"/>
</dbReference>
<dbReference type="InterPro" id="IPR013320">
    <property type="entry name" value="ConA-like_dom_sf"/>
</dbReference>
<dbReference type="Gene3D" id="2.60.120.200">
    <property type="match status" value="3"/>
</dbReference>
<feature type="disulfide bond" evidence="11">
    <location>
        <begin position="365"/>
        <end position="375"/>
    </location>
</feature>
<dbReference type="InterPro" id="IPR001190">
    <property type="entry name" value="SRCR"/>
</dbReference>
<dbReference type="PROSITE" id="PS50026">
    <property type="entry name" value="EGF_3"/>
    <property type="match status" value="1"/>
</dbReference>
<dbReference type="PROSITE" id="PS00010">
    <property type="entry name" value="ASX_HYDROXYL"/>
    <property type="match status" value="1"/>
</dbReference>
<evidence type="ECO:0000256" key="2">
    <source>
        <dbReference type="ARBA" id="ARBA00009738"/>
    </source>
</evidence>
<feature type="domain" description="SRCR" evidence="18">
    <location>
        <begin position="294"/>
        <end position="395"/>
    </location>
</feature>
<dbReference type="InterPro" id="IPR035914">
    <property type="entry name" value="Sperma_CUB_dom_sf"/>
</dbReference>
<evidence type="ECO:0000313" key="20">
    <source>
        <dbReference type="Proteomes" id="UP000005408"/>
    </source>
</evidence>
<keyword evidence="6 13" id="KW-1133">Transmembrane helix</keyword>
<dbReference type="CDD" id="cd06263">
    <property type="entry name" value="MAM"/>
    <property type="match status" value="1"/>
</dbReference>
<feature type="domain" description="SRCR" evidence="18">
    <location>
        <begin position="760"/>
        <end position="872"/>
    </location>
</feature>
<dbReference type="Gene3D" id="2.60.120.290">
    <property type="entry name" value="Spermadhesin, CUB domain"/>
    <property type="match status" value="1"/>
</dbReference>
<dbReference type="Gene3D" id="3.10.250.10">
    <property type="entry name" value="SRCR-like domain"/>
    <property type="match status" value="7"/>
</dbReference>
<keyword evidence="7 13" id="KW-0472">Membrane</keyword>
<feature type="signal peptide" evidence="14">
    <location>
        <begin position="1"/>
        <end position="19"/>
    </location>
</feature>
<dbReference type="GO" id="GO:0005615">
    <property type="term" value="C:extracellular space"/>
    <property type="evidence" value="ECO:0007669"/>
    <property type="project" value="TreeGrafter"/>
</dbReference>
<dbReference type="EnsemblMetazoa" id="G6582.1">
    <property type="protein sequence ID" value="G6582.1:cds"/>
    <property type="gene ID" value="G6582"/>
</dbReference>
<evidence type="ECO:0000256" key="6">
    <source>
        <dbReference type="ARBA" id="ARBA00022989"/>
    </source>
</evidence>
<evidence type="ECO:0000256" key="9">
    <source>
        <dbReference type="ARBA" id="ARBA00023180"/>
    </source>
</evidence>
<evidence type="ECO:0000256" key="8">
    <source>
        <dbReference type="ARBA" id="ARBA00023157"/>
    </source>
</evidence>
<feature type="chain" id="PRO_5036455749" description="Deleted in malignant brain tumors 1 protein" evidence="14">
    <location>
        <begin position="20"/>
        <end position="2317"/>
    </location>
</feature>
<evidence type="ECO:0000256" key="5">
    <source>
        <dbReference type="ARBA" id="ARBA00022737"/>
    </source>
</evidence>
<organism evidence="19 20">
    <name type="scientific">Magallana gigas</name>
    <name type="common">Pacific oyster</name>
    <name type="synonym">Crassostrea gigas</name>
    <dbReference type="NCBI Taxonomy" id="29159"/>
    <lineage>
        <taxon>Eukaryota</taxon>
        <taxon>Metazoa</taxon>
        <taxon>Spiralia</taxon>
        <taxon>Lophotrochozoa</taxon>
        <taxon>Mollusca</taxon>
        <taxon>Bivalvia</taxon>
        <taxon>Autobranchia</taxon>
        <taxon>Pteriomorphia</taxon>
        <taxon>Ostreida</taxon>
        <taxon>Ostreoidea</taxon>
        <taxon>Ostreidae</taxon>
        <taxon>Magallana</taxon>
    </lineage>
</organism>
<dbReference type="SMART" id="SM00042">
    <property type="entry name" value="CUB"/>
    <property type="match status" value="1"/>
</dbReference>
<dbReference type="CDD" id="cd00055">
    <property type="entry name" value="EGF_Lam"/>
    <property type="match status" value="3"/>
</dbReference>
<dbReference type="GO" id="GO:0030199">
    <property type="term" value="P:collagen fibril organization"/>
    <property type="evidence" value="ECO:0007669"/>
    <property type="project" value="TreeGrafter"/>
</dbReference>